<comment type="subcellular location">
    <subcellularLocation>
        <location evidence="2 10">Membrane</location>
        <topology evidence="2 10">Multi-pass membrane protein</topology>
    </subcellularLocation>
</comment>
<dbReference type="GO" id="GO:0012505">
    <property type="term" value="C:endomembrane system"/>
    <property type="evidence" value="ECO:0007669"/>
    <property type="project" value="UniProtKB-ARBA"/>
</dbReference>
<dbReference type="PANTHER" id="PTHR22936">
    <property type="entry name" value="RHOMBOID-RELATED"/>
    <property type="match status" value="1"/>
</dbReference>
<dbReference type="EC" id="3.4.21.105" evidence="10"/>
<feature type="transmembrane region" description="Helical" evidence="10">
    <location>
        <begin position="227"/>
        <end position="245"/>
    </location>
</feature>
<feature type="transmembrane region" description="Helical" evidence="10">
    <location>
        <begin position="117"/>
        <end position="138"/>
    </location>
</feature>
<dbReference type="AlphaFoldDB" id="A0A2K1L109"/>
<keyword evidence="8 10" id="KW-1133">Transmembrane helix</keyword>
<evidence type="ECO:0000313" key="13">
    <source>
        <dbReference type="EnsemblPlants" id="PAC:32934716.CDS.1"/>
    </source>
</evidence>
<name>A0A2K1L109_PHYPA</name>
<dbReference type="InterPro" id="IPR022764">
    <property type="entry name" value="Peptidase_S54_rhomboid_dom"/>
</dbReference>
<dbReference type="GO" id="GO:0005737">
    <property type="term" value="C:cytoplasm"/>
    <property type="evidence" value="ECO:0007669"/>
    <property type="project" value="UniProtKB-ARBA"/>
</dbReference>
<keyword evidence="4 10" id="KW-0645">Protease</keyword>
<sequence length="327" mass="36590">MGDTFSMGKSTSPYNGMFPSHISPVRKRDRYYWPIFTLAAVVANVIIFIIVMYDNNCPANIIPPDRCVLGSFRRMSFQPWNQNPLLGPSSATLQRMGGLMTFLVVDQQQGWRLMSCVWLHAGVFHLVINMTALLIFGIQLEKEFGIIRVGLLYLISGLGGGLLSTLFNSHAISVGASGALFGLAGATLAELITNWSHFHNRCSLTWQLIIVAAVNFSIGLMPRVDNFAHIGGFITGLLLGFVLLMKEQYGYVWQRDLVDPNIERPMKRRFKVYQIVLFVASILLLITGFIAGFIALYNNVDINEICRWCRRINCVPSPRWSCNSTSG</sequence>
<keyword evidence="14" id="KW-1185">Reference proteome</keyword>
<dbReference type="RefSeq" id="XP_024398484.1">
    <property type="nucleotide sequence ID" value="XM_024542716.2"/>
</dbReference>
<dbReference type="Pfam" id="PF01694">
    <property type="entry name" value="Rhomboid"/>
    <property type="match status" value="1"/>
</dbReference>
<dbReference type="RefSeq" id="XP_073396400.1">
    <property type="nucleotide sequence ID" value="XM_073540299.1"/>
</dbReference>
<evidence type="ECO:0000256" key="5">
    <source>
        <dbReference type="ARBA" id="ARBA00022692"/>
    </source>
</evidence>
<reference evidence="12 14" key="2">
    <citation type="journal article" date="2018" name="Plant J.">
        <title>The Physcomitrella patens chromosome-scale assembly reveals moss genome structure and evolution.</title>
        <authorList>
            <person name="Lang D."/>
            <person name="Ullrich K.K."/>
            <person name="Murat F."/>
            <person name="Fuchs J."/>
            <person name="Jenkins J."/>
            <person name="Haas F.B."/>
            <person name="Piednoel M."/>
            <person name="Gundlach H."/>
            <person name="Van Bel M."/>
            <person name="Meyberg R."/>
            <person name="Vives C."/>
            <person name="Morata J."/>
            <person name="Symeonidi A."/>
            <person name="Hiss M."/>
            <person name="Muchero W."/>
            <person name="Kamisugi Y."/>
            <person name="Saleh O."/>
            <person name="Blanc G."/>
            <person name="Decker E.L."/>
            <person name="van Gessel N."/>
            <person name="Grimwood J."/>
            <person name="Hayes R.D."/>
            <person name="Graham S.W."/>
            <person name="Gunter L.E."/>
            <person name="McDaniel S.F."/>
            <person name="Hoernstein S.N.W."/>
            <person name="Larsson A."/>
            <person name="Li F.W."/>
            <person name="Perroud P.F."/>
            <person name="Phillips J."/>
            <person name="Ranjan P."/>
            <person name="Rokshar D.S."/>
            <person name="Rothfels C.J."/>
            <person name="Schneider L."/>
            <person name="Shu S."/>
            <person name="Stevenson D.W."/>
            <person name="Thummler F."/>
            <person name="Tillich M."/>
            <person name="Villarreal Aguilar J.C."/>
            <person name="Widiez T."/>
            <person name="Wong G.K."/>
            <person name="Wymore A."/>
            <person name="Zhang Y."/>
            <person name="Zimmer A.D."/>
            <person name="Quatrano R.S."/>
            <person name="Mayer K.F.X."/>
            <person name="Goodstein D."/>
            <person name="Casacuberta J.M."/>
            <person name="Vandepoele K."/>
            <person name="Reski R."/>
            <person name="Cuming A.C."/>
            <person name="Tuskan G.A."/>
            <person name="Maumus F."/>
            <person name="Salse J."/>
            <person name="Schmutz J."/>
            <person name="Rensing S.A."/>
        </authorList>
    </citation>
    <scope>NUCLEOTIDE SEQUENCE [LARGE SCALE GENOMIC DNA]</scope>
    <source>
        <strain evidence="13 14">cv. Gransden 2004</strain>
    </source>
</reference>
<accession>A0A2K1L109</accession>
<evidence type="ECO:0000256" key="1">
    <source>
        <dbReference type="ARBA" id="ARBA00000156"/>
    </source>
</evidence>
<dbReference type="Gramene" id="Pp3c2_10440V3.2">
    <property type="protein sequence ID" value="PAC:32934717.CDS.1"/>
    <property type="gene ID" value="Pp3c2_10440"/>
</dbReference>
<reference evidence="12 14" key="1">
    <citation type="journal article" date="2008" name="Science">
        <title>The Physcomitrella genome reveals evolutionary insights into the conquest of land by plants.</title>
        <authorList>
            <person name="Rensing S."/>
            <person name="Lang D."/>
            <person name="Zimmer A."/>
            <person name="Terry A."/>
            <person name="Salamov A."/>
            <person name="Shapiro H."/>
            <person name="Nishiyama T."/>
            <person name="Perroud P.-F."/>
            <person name="Lindquist E."/>
            <person name="Kamisugi Y."/>
            <person name="Tanahashi T."/>
            <person name="Sakakibara K."/>
            <person name="Fujita T."/>
            <person name="Oishi K."/>
            <person name="Shin-I T."/>
            <person name="Kuroki Y."/>
            <person name="Toyoda A."/>
            <person name="Suzuki Y."/>
            <person name="Hashimoto A."/>
            <person name="Yamaguchi K."/>
            <person name="Sugano A."/>
            <person name="Kohara Y."/>
            <person name="Fujiyama A."/>
            <person name="Anterola A."/>
            <person name="Aoki S."/>
            <person name="Ashton N."/>
            <person name="Barbazuk W.B."/>
            <person name="Barker E."/>
            <person name="Bennetzen J."/>
            <person name="Bezanilla M."/>
            <person name="Blankenship R."/>
            <person name="Cho S.H."/>
            <person name="Dutcher S."/>
            <person name="Estelle M."/>
            <person name="Fawcett J.A."/>
            <person name="Gundlach H."/>
            <person name="Hanada K."/>
            <person name="Heyl A."/>
            <person name="Hicks K.A."/>
            <person name="Hugh J."/>
            <person name="Lohr M."/>
            <person name="Mayer K."/>
            <person name="Melkozernov A."/>
            <person name="Murata T."/>
            <person name="Nelson D."/>
            <person name="Pils B."/>
            <person name="Prigge M."/>
            <person name="Reiss B."/>
            <person name="Renner T."/>
            <person name="Rombauts S."/>
            <person name="Rushton P."/>
            <person name="Sanderfoot A."/>
            <person name="Schween G."/>
            <person name="Shiu S.-H."/>
            <person name="Stueber K."/>
            <person name="Theodoulou F.L."/>
            <person name="Tu H."/>
            <person name="Van de Peer Y."/>
            <person name="Verrier P.J."/>
            <person name="Waters E."/>
            <person name="Wood A."/>
            <person name="Yang L."/>
            <person name="Cove D."/>
            <person name="Cuming A."/>
            <person name="Hasebe M."/>
            <person name="Lucas S."/>
            <person name="Mishler D.B."/>
            <person name="Reski R."/>
            <person name="Grigoriev I."/>
            <person name="Quatrano R.S."/>
            <person name="Boore J.L."/>
        </authorList>
    </citation>
    <scope>NUCLEOTIDE SEQUENCE [LARGE SCALE GENOMIC DNA]</scope>
    <source>
        <strain evidence="13 14">cv. Gransden 2004</strain>
    </source>
</reference>
<evidence type="ECO:0000256" key="6">
    <source>
        <dbReference type="ARBA" id="ARBA00022801"/>
    </source>
</evidence>
<dbReference type="FunFam" id="1.20.1540.10:FF:000019">
    <property type="entry name" value="RHOMBOID-like protein"/>
    <property type="match status" value="1"/>
</dbReference>
<dbReference type="EMBL" id="ABEU02000002">
    <property type="protein sequence ID" value="PNR59701.1"/>
    <property type="molecule type" value="Genomic_DNA"/>
</dbReference>
<evidence type="ECO:0000256" key="4">
    <source>
        <dbReference type="ARBA" id="ARBA00022670"/>
    </source>
</evidence>
<keyword evidence="6 10" id="KW-0378">Hydrolase</keyword>
<dbReference type="InterPro" id="IPR035952">
    <property type="entry name" value="Rhomboid-like_sf"/>
</dbReference>
<dbReference type="Gramene" id="Pp3c2_10440V3.1">
    <property type="protein sequence ID" value="PAC:32934716.CDS.1"/>
    <property type="gene ID" value="Pp3c2_10440"/>
</dbReference>
<feature type="transmembrane region" description="Helical" evidence="10">
    <location>
        <begin position="145"/>
        <end position="166"/>
    </location>
</feature>
<proteinExistence type="inferred from homology"/>
<dbReference type="Gene3D" id="1.20.1540.10">
    <property type="entry name" value="Rhomboid-like"/>
    <property type="match status" value="1"/>
</dbReference>
<dbReference type="Proteomes" id="UP000006727">
    <property type="component" value="Chromosome 2"/>
</dbReference>
<feature type="domain" description="Peptidase S54 rhomboid" evidence="11">
    <location>
        <begin position="108"/>
        <end position="245"/>
    </location>
</feature>
<comment type="similarity">
    <text evidence="3 10">Belongs to the peptidase S54 family.</text>
</comment>
<dbReference type="STRING" id="3218.A0A2K1L109"/>
<evidence type="ECO:0000256" key="10">
    <source>
        <dbReference type="RuleBase" id="RU362115"/>
    </source>
</evidence>
<dbReference type="GO" id="GO:0006508">
    <property type="term" value="P:proteolysis"/>
    <property type="evidence" value="ECO:0007669"/>
    <property type="project" value="UniProtKB-KW"/>
</dbReference>
<evidence type="ECO:0000313" key="12">
    <source>
        <dbReference type="EMBL" id="PNR59701.1"/>
    </source>
</evidence>
<dbReference type="PaxDb" id="3218-PP1S84_202V6.1"/>
<feature type="transmembrane region" description="Helical" evidence="10">
    <location>
        <begin position="172"/>
        <end position="192"/>
    </location>
</feature>
<feature type="transmembrane region" description="Helical" evidence="10">
    <location>
        <begin position="31"/>
        <end position="53"/>
    </location>
</feature>
<keyword evidence="7 10" id="KW-0720">Serine protease</keyword>
<keyword evidence="9 10" id="KW-0472">Membrane</keyword>
<reference evidence="13" key="3">
    <citation type="submission" date="2020-12" db="UniProtKB">
        <authorList>
            <consortium name="EnsemblPlants"/>
        </authorList>
    </citation>
    <scope>IDENTIFICATION</scope>
</reference>
<evidence type="ECO:0000256" key="3">
    <source>
        <dbReference type="ARBA" id="ARBA00009045"/>
    </source>
</evidence>
<dbReference type="PANTHER" id="PTHR22936:SF69">
    <property type="entry name" value="RHOMBOID-LIKE PROTEIN"/>
    <property type="match status" value="1"/>
</dbReference>
<dbReference type="EnsemblPlants" id="Pp3c2_10440V3.2">
    <property type="protein sequence ID" value="PAC:32934717.CDS.1"/>
    <property type="gene ID" value="Pp3c2_10440"/>
</dbReference>
<dbReference type="EnsemblPlants" id="Pp3c2_10440V3.1">
    <property type="protein sequence ID" value="PAC:32934716.CDS.1"/>
    <property type="gene ID" value="Pp3c2_10440"/>
</dbReference>
<protein>
    <recommendedName>
        <fullName evidence="10">RHOMBOID-like protein</fullName>
        <ecNumber evidence="10">3.4.21.105</ecNumber>
    </recommendedName>
</protein>
<evidence type="ECO:0000256" key="2">
    <source>
        <dbReference type="ARBA" id="ARBA00004141"/>
    </source>
</evidence>
<gene>
    <name evidence="13" type="primary">LOC112293391</name>
    <name evidence="12" type="ORF">PHYPA_002493</name>
</gene>
<dbReference type="SUPFAM" id="SSF144091">
    <property type="entry name" value="Rhomboid-like"/>
    <property type="match status" value="1"/>
</dbReference>
<dbReference type="InterPro" id="IPR002610">
    <property type="entry name" value="Peptidase_S54_rhomboid-like"/>
</dbReference>
<keyword evidence="5 10" id="KW-0812">Transmembrane</keyword>
<evidence type="ECO:0000256" key="7">
    <source>
        <dbReference type="ARBA" id="ARBA00022825"/>
    </source>
</evidence>
<feature type="transmembrane region" description="Helical" evidence="10">
    <location>
        <begin position="204"/>
        <end position="221"/>
    </location>
</feature>
<organism evidence="12">
    <name type="scientific">Physcomitrium patens</name>
    <name type="common">Spreading-leaved earth moss</name>
    <name type="synonym">Physcomitrella patens</name>
    <dbReference type="NCBI Taxonomy" id="3218"/>
    <lineage>
        <taxon>Eukaryota</taxon>
        <taxon>Viridiplantae</taxon>
        <taxon>Streptophyta</taxon>
        <taxon>Embryophyta</taxon>
        <taxon>Bryophyta</taxon>
        <taxon>Bryophytina</taxon>
        <taxon>Bryopsida</taxon>
        <taxon>Funariidae</taxon>
        <taxon>Funariales</taxon>
        <taxon>Funariaceae</taxon>
        <taxon>Physcomitrium</taxon>
    </lineage>
</organism>
<dbReference type="GeneID" id="112293391"/>
<comment type="catalytic activity">
    <reaction evidence="1 10">
        <text>Cleaves type-1 transmembrane domains using a catalytic dyad composed of serine and histidine that are contributed by different transmembrane domains.</text>
        <dbReference type="EC" id="3.4.21.105"/>
    </reaction>
</comment>
<dbReference type="OrthoDB" id="418595at2759"/>
<evidence type="ECO:0000256" key="8">
    <source>
        <dbReference type="ARBA" id="ARBA00022989"/>
    </source>
</evidence>
<comment type="function">
    <text evidence="10">Serine protease involved in intramembrane proteolysis.</text>
</comment>
<evidence type="ECO:0000313" key="14">
    <source>
        <dbReference type="Proteomes" id="UP000006727"/>
    </source>
</evidence>
<feature type="transmembrane region" description="Helical" evidence="10">
    <location>
        <begin position="272"/>
        <end position="297"/>
    </location>
</feature>
<dbReference type="GO" id="GO:0016020">
    <property type="term" value="C:membrane"/>
    <property type="evidence" value="ECO:0007669"/>
    <property type="project" value="UniProtKB-SubCell"/>
</dbReference>
<evidence type="ECO:0000259" key="11">
    <source>
        <dbReference type="Pfam" id="PF01694"/>
    </source>
</evidence>
<evidence type="ECO:0000256" key="9">
    <source>
        <dbReference type="ARBA" id="ARBA00023136"/>
    </source>
</evidence>
<dbReference type="GO" id="GO:0004252">
    <property type="term" value="F:serine-type endopeptidase activity"/>
    <property type="evidence" value="ECO:0007669"/>
    <property type="project" value="InterPro"/>
</dbReference>
<dbReference type="OMA" id="WINQRSA"/>